<evidence type="ECO:0000256" key="9">
    <source>
        <dbReference type="ARBA" id="ARBA00023163"/>
    </source>
</evidence>
<keyword evidence="7" id="KW-0238">DNA-binding</keyword>
<keyword evidence="4" id="KW-0256">Endoplasmic reticulum</keyword>
<evidence type="ECO:0000256" key="6">
    <source>
        <dbReference type="ARBA" id="ARBA00023015"/>
    </source>
</evidence>
<dbReference type="GO" id="GO:0046983">
    <property type="term" value="F:protein dimerization activity"/>
    <property type="evidence" value="ECO:0007669"/>
    <property type="project" value="InterPro"/>
</dbReference>
<evidence type="ECO:0000313" key="13">
    <source>
        <dbReference type="EMBL" id="CAG9819718.1"/>
    </source>
</evidence>
<keyword evidence="10" id="KW-0539">Nucleus</keyword>
<evidence type="ECO:0000256" key="7">
    <source>
        <dbReference type="ARBA" id="ARBA00023125"/>
    </source>
</evidence>
<dbReference type="Pfam" id="PF00010">
    <property type="entry name" value="HLH"/>
    <property type="match status" value="1"/>
</dbReference>
<feature type="domain" description="BHLH" evidence="12">
    <location>
        <begin position="259"/>
        <end position="309"/>
    </location>
</feature>
<keyword evidence="9" id="KW-0804">Transcription</keyword>
<dbReference type="GO" id="GO:0005634">
    <property type="term" value="C:nucleus"/>
    <property type="evidence" value="ECO:0007669"/>
    <property type="project" value="UniProtKB-SubCell"/>
</dbReference>
<evidence type="ECO:0000256" key="3">
    <source>
        <dbReference type="ARBA" id="ARBA00022692"/>
    </source>
</evidence>
<sequence>MEDNLSHLASTDDFNMIPDLTGIDDILNHCESELLKNGQLLFGDDALLHLSDEVPLDLMDFNELGDSSTLLDPQTLSPPVRSSSVFASPQVSPQVSPFPNTNPEYSQPVLQVKNVPLPVQNPTAMIISTPNLQPGSHTQSVVYTSLPIQGQHIIVQSSNNVQGSRQKSRPVIVQNIQQIQTEHMQPVVLQGKIIKSDQQGNPPTVLYTTPVSNTSSQPIHSLLNSGIITTTGIPLVLDAETKVAINRMVPNGQFKGKEVKRSTHNAIERKYRTSINDKIVELKNMIVGEDAKMNKSAILRRTIEYIRFLQNSNTRLKQENMALKMSARQNTLKDLLTTGDKYRPVDTPPHSDPSLSPPHSDISLSPPHSLPPSPEYSTDIKDETDDESGGVSRLTLCVVMMVLVVANPFGVALERFGGGGDGGKGTVRRMLWTDPASVSFSISTLMLWLLNIFILCFCLVKMFVYGDPIIPEKSKESQTFWRHRRQADTFLKEGDKIGAKQELLRCLQTFGITLPTSRFELFLCFCWQLFRQLMHRLWIGRWMSRHTGGFFVDGDLHKIQLVAGPEETCHLLGLTTALNAINMAEAAKGRIKQVDMIDIYVGVALRIKASIPNFLHPIQRYYLGLAKLSSTNCCDEVPKRLQWLLTPYGFKFFISHKFTKDVKCRDLPFSSIGNSIDPLAIQMKASYHDQVAEWWMSFVSIACHWLLEDDRSDALYKKIERIPERLASLNDPLPKAVVAAFVARKNYLRPEANIAPKKLSQLLVCDWLLETRTALWEDSVDNGLRSPVSNCVLTSFQADLASLRTLAEHVPIALPRVFLYEATARLMAGAAPGDKNQQEQSGERQHAAALYLACKHLPAALLSSPGERAGMLVEAARTLEKIGDKKKLQDCYELMKALGTNAVNN</sequence>
<evidence type="ECO:0000256" key="2">
    <source>
        <dbReference type="ARBA" id="ARBA00004477"/>
    </source>
</evidence>
<gene>
    <name evidence="13" type="ORF">PHAECO_LOCUS7501</name>
</gene>
<keyword evidence="14" id="KW-1185">Reference proteome</keyword>
<comment type="subcellular location">
    <subcellularLocation>
        <location evidence="2">Endoplasmic reticulum membrane</location>
        <topology evidence="2">Multi-pass membrane protein</topology>
    </subcellularLocation>
    <subcellularLocation>
        <location evidence="1">Nucleus</location>
    </subcellularLocation>
</comment>
<dbReference type="Proteomes" id="UP001153737">
    <property type="component" value="Chromosome 3"/>
</dbReference>
<accession>A0A9N9SE89</accession>
<protein>
    <recommendedName>
        <fullName evidence="12">BHLH domain-containing protein</fullName>
    </recommendedName>
</protein>
<dbReference type="GO" id="GO:0005789">
    <property type="term" value="C:endoplasmic reticulum membrane"/>
    <property type="evidence" value="ECO:0007669"/>
    <property type="project" value="UniProtKB-SubCell"/>
</dbReference>
<dbReference type="PANTHER" id="PTHR46062">
    <property type="entry name" value="STEROL REGULATORY ELEMENT-BINDING PROTEIN"/>
    <property type="match status" value="1"/>
</dbReference>
<organism evidence="13 14">
    <name type="scientific">Phaedon cochleariae</name>
    <name type="common">Mustard beetle</name>
    <dbReference type="NCBI Taxonomy" id="80249"/>
    <lineage>
        <taxon>Eukaryota</taxon>
        <taxon>Metazoa</taxon>
        <taxon>Ecdysozoa</taxon>
        <taxon>Arthropoda</taxon>
        <taxon>Hexapoda</taxon>
        <taxon>Insecta</taxon>
        <taxon>Pterygota</taxon>
        <taxon>Neoptera</taxon>
        <taxon>Endopterygota</taxon>
        <taxon>Coleoptera</taxon>
        <taxon>Polyphaga</taxon>
        <taxon>Cucujiformia</taxon>
        <taxon>Chrysomeloidea</taxon>
        <taxon>Chrysomelidae</taxon>
        <taxon>Chrysomelinae</taxon>
        <taxon>Chrysomelini</taxon>
        <taxon>Phaedon</taxon>
    </lineage>
</organism>
<dbReference type="InterPro" id="IPR011598">
    <property type="entry name" value="bHLH_dom"/>
</dbReference>
<reference evidence="13" key="1">
    <citation type="submission" date="2022-01" db="EMBL/GenBank/DDBJ databases">
        <authorList>
            <person name="King R."/>
        </authorList>
    </citation>
    <scope>NUCLEOTIDE SEQUENCE</scope>
</reference>
<proteinExistence type="predicted"/>
<evidence type="ECO:0000256" key="11">
    <source>
        <dbReference type="SAM" id="MobiDB-lite"/>
    </source>
</evidence>
<dbReference type="Gene3D" id="4.10.280.10">
    <property type="entry name" value="Helix-loop-helix DNA-binding domain"/>
    <property type="match status" value="1"/>
</dbReference>
<dbReference type="CDD" id="cd11394">
    <property type="entry name" value="bHLHzip_SREBP"/>
    <property type="match status" value="1"/>
</dbReference>
<dbReference type="OrthoDB" id="2133190at2759"/>
<dbReference type="GO" id="GO:0000981">
    <property type="term" value="F:DNA-binding transcription factor activity, RNA polymerase II-specific"/>
    <property type="evidence" value="ECO:0007669"/>
    <property type="project" value="TreeGrafter"/>
</dbReference>
<dbReference type="EMBL" id="OU896709">
    <property type="protein sequence ID" value="CAG9819718.1"/>
    <property type="molecule type" value="Genomic_DNA"/>
</dbReference>
<keyword evidence="6" id="KW-0805">Transcription regulation</keyword>
<dbReference type="SUPFAM" id="SSF47459">
    <property type="entry name" value="HLH, helix-loop-helix DNA-binding domain"/>
    <property type="match status" value="1"/>
</dbReference>
<keyword evidence="8" id="KW-0472">Membrane</keyword>
<dbReference type="FunFam" id="4.10.280.10:FF:000098">
    <property type="entry name" value="Sterol regulatory element-binding protein"/>
    <property type="match status" value="1"/>
</dbReference>
<evidence type="ECO:0000256" key="10">
    <source>
        <dbReference type="ARBA" id="ARBA00023242"/>
    </source>
</evidence>
<reference evidence="13" key="2">
    <citation type="submission" date="2022-10" db="EMBL/GenBank/DDBJ databases">
        <authorList>
            <consortium name="ENA_rothamsted_submissions"/>
            <consortium name="culmorum"/>
            <person name="King R."/>
        </authorList>
    </citation>
    <scope>NUCLEOTIDE SEQUENCE</scope>
</reference>
<dbReference type="AlphaFoldDB" id="A0A9N9SE89"/>
<evidence type="ECO:0000313" key="14">
    <source>
        <dbReference type="Proteomes" id="UP001153737"/>
    </source>
</evidence>
<name>A0A9N9SE89_PHACE</name>
<feature type="compositionally biased region" description="Low complexity" evidence="11">
    <location>
        <begin position="352"/>
        <end position="367"/>
    </location>
</feature>
<feature type="region of interest" description="Disordered" evidence="11">
    <location>
        <begin position="339"/>
        <end position="387"/>
    </location>
</feature>
<dbReference type="InterPro" id="IPR036638">
    <property type="entry name" value="HLH_DNA-bd_sf"/>
</dbReference>
<keyword evidence="3" id="KW-0812">Transmembrane</keyword>
<dbReference type="GO" id="GO:0000978">
    <property type="term" value="F:RNA polymerase II cis-regulatory region sequence-specific DNA binding"/>
    <property type="evidence" value="ECO:0007669"/>
    <property type="project" value="TreeGrafter"/>
</dbReference>
<evidence type="ECO:0000256" key="4">
    <source>
        <dbReference type="ARBA" id="ARBA00022824"/>
    </source>
</evidence>
<dbReference type="PANTHER" id="PTHR46062:SF1">
    <property type="entry name" value="LP12374P"/>
    <property type="match status" value="1"/>
</dbReference>
<keyword evidence="5" id="KW-1133">Transmembrane helix</keyword>
<dbReference type="SMART" id="SM00353">
    <property type="entry name" value="HLH"/>
    <property type="match status" value="1"/>
</dbReference>
<evidence type="ECO:0000259" key="12">
    <source>
        <dbReference type="PROSITE" id="PS50888"/>
    </source>
</evidence>
<evidence type="ECO:0000256" key="8">
    <source>
        <dbReference type="ARBA" id="ARBA00023136"/>
    </source>
</evidence>
<evidence type="ECO:0000256" key="1">
    <source>
        <dbReference type="ARBA" id="ARBA00004123"/>
    </source>
</evidence>
<dbReference type="PROSITE" id="PS50888">
    <property type="entry name" value="BHLH"/>
    <property type="match status" value="1"/>
</dbReference>
<evidence type="ECO:0000256" key="5">
    <source>
        <dbReference type="ARBA" id="ARBA00022989"/>
    </source>
</evidence>